<accession>A0A6B3SMG1</accession>
<evidence type="ECO:0000256" key="2">
    <source>
        <dbReference type="SAM" id="SignalP"/>
    </source>
</evidence>
<dbReference type="Pfam" id="PF13511">
    <property type="entry name" value="DUF4124"/>
    <property type="match status" value="1"/>
</dbReference>
<comment type="caution">
    <text evidence="4">The sequence shown here is derived from an EMBL/GenBank/DDBJ whole genome shotgun (WGS) entry which is preliminary data.</text>
</comment>
<name>A0A6B3SMG1_9BURK</name>
<dbReference type="Proteomes" id="UP000482155">
    <property type="component" value="Unassembled WGS sequence"/>
</dbReference>
<sequence>MKTIILGGLLAAATTGAFAQSAIFKCTNKNGTVEYTNIGDNKGCVKPNLENTTIIPAPASVKKAQAQQTASAKQASSPADFPKVDSSTQKARDTDRKQILLDEMRAEEQKLAGLKKEFNNGEPERRGDERNYAKYQERVALMKQDIERSEKNIEALKRELGNMK</sequence>
<keyword evidence="5" id="KW-1185">Reference proteome</keyword>
<feature type="compositionally biased region" description="Low complexity" evidence="1">
    <location>
        <begin position="60"/>
        <end position="79"/>
    </location>
</feature>
<feature type="signal peptide" evidence="2">
    <location>
        <begin position="1"/>
        <end position="19"/>
    </location>
</feature>
<feature type="region of interest" description="Disordered" evidence="1">
    <location>
        <begin position="60"/>
        <end position="97"/>
    </location>
</feature>
<evidence type="ECO:0000259" key="3">
    <source>
        <dbReference type="Pfam" id="PF13511"/>
    </source>
</evidence>
<evidence type="ECO:0000256" key="1">
    <source>
        <dbReference type="SAM" id="MobiDB-lite"/>
    </source>
</evidence>
<dbReference type="EMBL" id="JAAIVB010000044">
    <property type="protein sequence ID" value="NEX62044.1"/>
    <property type="molecule type" value="Genomic_DNA"/>
</dbReference>
<evidence type="ECO:0000313" key="5">
    <source>
        <dbReference type="Proteomes" id="UP000482155"/>
    </source>
</evidence>
<keyword evidence="2" id="KW-0732">Signal</keyword>
<evidence type="ECO:0000313" key="4">
    <source>
        <dbReference type="EMBL" id="NEX62044.1"/>
    </source>
</evidence>
<protein>
    <submittedName>
        <fullName evidence="4">DUF4124 domain-containing protein</fullName>
    </submittedName>
</protein>
<gene>
    <name evidence="4" type="ORF">G3574_13225</name>
</gene>
<dbReference type="InterPro" id="IPR025392">
    <property type="entry name" value="DUF4124"/>
</dbReference>
<dbReference type="AlphaFoldDB" id="A0A6B3SMG1"/>
<feature type="domain" description="DUF4124" evidence="3">
    <location>
        <begin position="11"/>
        <end position="67"/>
    </location>
</feature>
<reference evidence="4 5" key="1">
    <citation type="submission" date="2020-02" db="EMBL/GenBank/DDBJ databases">
        <authorList>
            <person name="Kim M.K."/>
        </authorList>
    </citation>
    <scope>NUCLEOTIDE SEQUENCE [LARGE SCALE GENOMIC DNA]</scope>
    <source>
        <strain evidence="4 5">17J57-3</strain>
    </source>
</reference>
<feature type="chain" id="PRO_5025613850" evidence="2">
    <location>
        <begin position="20"/>
        <end position="164"/>
    </location>
</feature>
<dbReference type="RefSeq" id="WP_163963855.1">
    <property type="nucleotide sequence ID" value="NZ_JAAIVB010000044.1"/>
</dbReference>
<feature type="region of interest" description="Disordered" evidence="1">
    <location>
        <begin position="111"/>
        <end position="132"/>
    </location>
</feature>
<organism evidence="4 5">
    <name type="scientific">Noviherbaspirillum galbum</name>
    <dbReference type="NCBI Taxonomy" id="2709383"/>
    <lineage>
        <taxon>Bacteria</taxon>
        <taxon>Pseudomonadati</taxon>
        <taxon>Pseudomonadota</taxon>
        <taxon>Betaproteobacteria</taxon>
        <taxon>Burkholderiales</taxon>
        <taxon>Oxalobacteraceae</taxon>
        <taxon>Noviherbaspirillum</taxon>
    </lineage>
</organism>
<proteinExistence type="predicted"/>